<comment type="caution">
    <text evidence="10">The sequence shown here is derived from an EMBL/GenBank/DDBJ whole genome shotgun (WGS) entry which is preliminary data.</text>
</comment>
<dbReference type="GO" id="GO:0000156">
    <property type="term" value="F:phosphorelay response regulator activity"/>
    <property type="evidence" value="ECO:0007669"/>
    <property type="project" value="TreeGrafter"/>
</dbReference>
<dbReference type="PANTHER" id="PTHR48111:SF1">
    <property type="entry name" value="TWO-COMPONENT RESPONSE REGULATOR ORR33"/>
    <property type="match status" value="1"/>
</dbReference>
<evidence type="ECO:0000259" key="9">
    <source>
        <dbReference type="PROSITE" id="PS51755"/>
    </source>
</evidence>
<evidence type="ECO:0000256" key="2">
    <source>
        <dbReference type="ARBA" id="ARBA00023012"/>
    </source>
</evidence>
<evidence type="ECO:0000256" key="1">
    <source>
        <dbReference type="ARBA" id="ARBA00022553"/>
    </source>
</evidence>
<organism evidence="10 11">
    <name type="scientific">Nitrincola tibetensis</name>
    <dbReference type="NCBI Taxonomy" id="2219697"/>
    <lineage>
        <taxon>Bacteria</taxon>
        <taxon>Pseudomonadati</taxon>
        <taxon>Pseudomonadota</taxon>
        <taxon>Gammaproteobacteria</taxon>
        <taxon>Oceanospirillales</taxon>
        <taxon>Oceanospirillaceae</taxon>
        <taxon>Nitrincola</taxon>
    </lineage>
</organism>
<dbReference type="OrthoDB" id="6116949at2"/>
<evidence type="ECO:0008006" key="12">
    <source>
        <dbReference type="Google" id="ProtNLM"/>
    </source>
</evidence>
<feature type="domain" description="OmpR/PhoB-type" evidence="9">
    <location>
        <begin position="139"/>
        <end position="238"/>
    </location>
</feature>
<feature type="modified residue" description="4-aspartylphosphate" evidence="6">
    <location>
        <position position="54"/>
    </location>
</feature>
<dbReference type="PROSITE" id="PS50110">
    <property type="entry name" value="RESPONSE_REGULATORY"/>
    <property type="match status" value="1"/>
</dbReference>
<dbReference type="GO" id="GO:0000976">
    <property type="term" value="F:transcription cis-regulatory region binding"/>
    <property type="evidence" value="ECO:0007669"/>
    <property type="project" value="TreeGrafter"/>
</dbReference>
<evidence type="ECO:0000256" key="7">
    <source>
        <dbReference type="PROSITE-ProRule" id="PRU01091"/>
    </source>
</evidence>
<dbReference type="Gene3D" id="1.10.10.10">
    <property type="entry name" value="Winged helix-like DNA-binding domain superfamily/Winged helix DNA-binding domain"/>
    <property type="match status" value="1"/>
</dbReference>
<protein>
    <recommendedName>
        <fullName evidence="12">DNA-binding response regulator</fullName>
    </recommendedName>
</protein>
<proteinExistence type="predicted"/>
<keyword evidence="5" id="KW-0804">Transcription</keyword>
<dbReference type="AlphaFoldDB" id="A0A364NHV9"/>
<dbReference type="SUPFAM" id="SSF52172">
    <property type="entry name" value="CheY-like"/>
    <property type="match status" value="1"/>
</dbReference>
<dbReference type="GO" id="GO:0032993">
    <property type="term" value="C:protein-DNA complex"/>
    <property type="evidence" value="ECO:0007669"/>
    <property type="project" value="TreeGrafter"/>
</dbReference>
<sequence>MLGKRILLLEDDLNLTEIVSEFLQNYGYEVTVTHTGHAFSEQLVNSQFDLIIMDLNLPDADGIELLCSMRQQHNILVFIVSGRQGNTVRLDCFEKGADVFITKPFGLLELEMQVRNALVRQDRHTQPSLSGSQDTKAINQYPLFDGWYLCTKTQRVQHNQAGEMSLTQGEYQLLLYLLRANGSVVTRDEIIEGLPESARLTCVESVNALVYRIRKKFIKHCGISPLVTVSGAGYRMGQKERSS</sequence>
<gene>
    <name evidence="10" type="ORF">DN062_16715</name>
</gene>
<accession>A0A364NHV9</accession>
<evidence type="ECO:0000313" key="11">
    <source>
        <dbReference type="Proteomes" id="UP000250744"/>
    </source>
</evidence>
<dbReference type="PANTHER" id="PTHR48111">
    <property type="entry name" value="REGULATOR OF RPOS"/>
    <property type="match status" value="1"/>
</dbReference>
<evidence type="ECO:0000313" key="10">
    <source>
        <dbReference type="EMBL" id="RAU16666.1"/>
    </source>
</evidence>
<dbReference type="SUPFAM" id="SSF46894">
    <property type="entry name" value="C-terminal effector domain of the bipartite response regulators"/>
    <property type="match status" value="1"/>
</dbReference>
<keyword evidence="3" id="KW-0805">Transcription regulation</keyword>
<name>A0A364NHV9_9GAMM</name>
<dbReference type="InterPro" id="IPR011006">
    <property type="entry name" value="CheY-like_superfamily"/>
</dbReference>
<reference evidence="10 11" key="1">
    <citation type="submission" date="2018-06" db="EMBL/GenBank/DDBJ databases">
        <title>Nitrincola tibetense sp. nov., isolated from Lake XuguoCo on Tibetan Plateau.</title>
        <authorList>
            <person name="Xing P."/>
        </authorList>
    </citation>
    <scope>NUCLEOTIDE SEQUENCE [LARGE SCALE GENOMIC DNA]</scope>
    <source>
        <strain evidence="11">xg18</strain>
    </source>
</reference>
<dbReference type="Gene3D" id="3.40.50.2300">
    <property type="match status" value="1"/>
</dbReference>
<evidence type="ECO:0000256" key="3">
    <source>
        <dbReference type="ARBA" id="ARBA00023015"/>
    </source>
</evidence>
<dbReference type="GO" id="GO:0005829">
    <property type="term" value="C:cytosol"/>
    <property type="evidence" value="ECO:0007669"/>
    <property type="project" value="TreeGrafter"/>
</dbReference>
<dbReference type="RefSeq" id="WP_112160442.1">
    <property type="nucleotide sequence ID" value="NZ_QKRX01000018.1"/>
</dbReference>
<dbReference type="GO" id="GO:0006355">
    <property type="term" value="P:regulation of DNA-templated transcription"/>
    <property type="evidence" value="ECO:0007669"/>
    <property type="project" value="InterPro"/>
</dbReference>
<dbReference type="EMBL" id="QKRX01000018">
    <property type="protein sequence ID" value="RAU16666.1"/>
    <property type="molecule type" value="Genomic_DNA"/>
</dbReference>
<dbReference type="Proteomes" id="UP000250744">
    <property type="component" value="Unassembled WGS sequence"/>
</dbReference>
<dbReference type="InterPro" id="IPR001789">
    <property type="entry name" value="Sig_transdc_resp-reg_receiver"/>
</dbReference>
<dbReference type="Pfam" id="PF00072">
    <property type="entry name" value="Response_reg"/>
    <property type="match status" value="1"/>
</dbReference>
<dbReference type="SMART" id="SM00448">
    <property type="entry name" value="REC"/>
    <property type="match status" value="1"/>
</dbReference>
<dbReference type="Pfam" id="PF00486">
    <property type="entry name" value="Trans_reg_C"/>
    <property type="match status" value="1"/>
</dbReference>
<dbReference type="PROSITE" id="PS51755">
    <property type="entry name" value="OMPR_PHOB"/>
    <property type="match status" value="1"/>
</dbReference>
<evidence type="ECO:0000256" key="6">
    <source>
        <dbReference type="PROSITE-ProRule" id="PRU00169"/>
    </source>
</evidence>
<evidence type="ECO:0000259" key="8">
    <source>
        <dbReference type="PROSITE" id="PS50110"/>
    </source>
</evidence>
<evidence type="ECO:0000256" key="4">
    <source>
        <dbReference type="ARBA" id="ARBA00023125"/>
    </source>
</evidence>
<keyword evidence="4 7" id="KW-0238">DNA-binding</keyword>
<dbReference type="CDD" id="cd00383">
    <property type="entry name" value="trans_reg_C"/>
    <property type="match status" value="1"/>
</dbReference>
<dbReference type="InterPro" id="IPR039420">
    <property type="entry name" value="WalR-like"/>
</dbReference>
<keyword evidence="11" id="KW-1185">Reference proteome</keyword>
<dbReference type="InterPro" id="IPR036388">
    <property type="entry name" value="WH-like_DNA-bd_sf"/>
</dbReference>
<dbReference type="InterPro" id="IPR016032">
    <property type="entry name" value="Sig_transdc_resp-reg_C-effctor"/>
</dbReference>
<feature type="DNA-binding region" description="OmpR/PhoB-type" evidence="7">
    <location>
        <begin position="139"/>
        <end position="238"/>
    </location>
</feature>
<feature type="domain" description="Response regulatory" evidence="8">
    <location>
        <begin position="5"/>
        <end position="118"/>
    </location>
</feature>
<dbReference type="InterPro" id="IPR001867">
    <property type="entry name" value="OmpR/PhoB-type_DNA-bd"/>
</dbReference>
<dbReference type="SMART" id="SM00862">
    <property type="entry name" value="Trans_reg_C"/>
    <property type="match status" value="1"/>
</dbReference>
<keyword evidence="2" id="KW-0902">Two-component regulatory system</keyword>
<evidence type="ECO:0000256" key="5">
    <source>
        <dbReference type="ARBA" id="ARBA00023163"/>
    </source>
</evidence>
<keyword evidence="1 6" id="KW-0597">Phosphoprotein</keyword>